<keyword evidence="2" id="KW-1185">Reference proteome</keyword>
<reference evidence="1" key="1">
    <citation type="submission" date="2021-02" db="EMBL/GenBank/DDBJ databases">
        <authorList>
            <consortium name="DOE Joint Genome Institute"/>
            <person name="Ahrendt S."/>
            <person name="Looney B.P."/>
            <person name="Miyauchi S."/>
            <person name="Morin E."/>
            <person name="Drula E."/>
            <person name="Courty P.E."/>
            <person name="Chicoki N."/>
            <person name="Fauchery L."/>
            <person name="Kohler A."/>
            <person name="Kuo A."/>
            <person name="Labutti K."/>
            <person name="Pangilinan J."/>
            <person name="Lipzen A."/>
            <person name="Riley R."/>
            <person name="Andreopoulos W."/>
            <person name="He G."/>
            <person name="Johnson J."/>
            <person name="Barry K.W."/>
            <person name="Grigoriev I.V."/>
            <person name="Nagy L."/>
            <person name="Hibbett D."/>
            <person name="Henrissat B."/>
            <person name="Matheny P.B."/>
            <person name="Labbe J."/>
            <person name="Martin F."/>
        </authorList>
    </citation>
    <scope>NUCLEOTIDE SEQUENCE</scope>
    <source>
        <strain evidence="1">FP105234-sp</strain>
    </source>
</reference>
<evidence type="ECO:0000313" key="2">
    <source>
        <dbReference type="Proteomes" id="UP000814033"/>
    </source>
</evidence>
<comment type="caution">
    <text evidence="1">The sequence shown here is derived from an EMBL/GenBank/DDBJ whole genome shotgun (WGS) entry which is preliminary data.</text>
</comment>
<proteinExistence type="predicted"/>
<name>A0ACB8RSL6_9AGAM</name>
<organism evidence="1 2">
    <name type="scientific">Auriscalpium vulgare</name>
    <dbReference type="NCBI Taxonomy" id="40419"/>
    <lineage>
        <taxon>Eukaryota</taxon>
        <taxon>Fungi</taxon>
        <taxon>Dikarya</taxon>
        <taxon>Basidiomycota</taxon>
        <taxon>Agaricomycotina</taxon>
        <taxon>Agaricomycetes</taxon>
        <taxon>Russulales</taxon>
        <taxon>Auriscalpiaceae</taxon>
        <taxon>Auriscalpium</taxon>
    </lineage>
</organism>
<accession>A0ACB8RSL6</accession>
<dbReference type="EMBL" id="MU275922">
    <property type="protein sequence ID" value="KAI0046575.1"/>
    <property type="molecule type" value="Genomic_DNA"/>
</dbReference>
<dbReference type="Proteomes" id="UP000814033">
    <property type="component" value="Unassembled WGS sequence"/>
</dbReference>
<evidence type="ECO:0000313" key="1">
    <source>
        <dbReference type="EMBL" id="KAI0046575.1"/>
    </source>
</evidence>
<protein>
    <submittedName>
        <fullName evidence="1">Uncharacterized protein</fullName>
    </submittedName>
</protein>
<sequence length="594" mass="66054">MPSAQHQTGASRSMRTFERDSAKIFQLARGGSITALYAIVTNISACPQHRKPDVTRMLCSYLDASKIPVPRHPIAVGSAAFSVLDCASTSFMGLGQILRDKSLLPIAVGSWPGLFEWILYFQERNFHVPMHDRDDIMEMIMYVIYLMQSDDNMARRLRRTPRVINLATVIWMAEDPASDSVITSAFERLLLNASAATMEEVVAAAGTFDAVADRAILRLRTALRRRVSLTAPTRLVAHFGAAVELMRHFGSCPNDDLGLALMDRGAIIGVTKLLVKLTSLRIYNDAAIRHTISICFHYLASLVDASDGVTGLQQAVKNGLLRAIVDVSPMFDQLHEDTQESLRILLGEVVPRYVLFRSIVSRAAKALEPLRATDYKEKITNSPLKNLWEALCSLVSERAEAKAQLDTLTKVARCQNCHKTAQKVSLRRCSGCHSLLYCSEECQIEAWERGHRKLCSIIAARPPKVHLPADGDSLREKDRVFHEFITRIDIRVHAARLRAMAVAQFPGVAPTTLGVGVDYTASVDPRFSLFRLGDRDRLRHLRETEDAEFNKDILRAAVAGQGTLVETIMPLGATQGELIFLYSPPTWMDESESV</sequence>
<reference evidence="1" key="2">
    <citation type="journal article" date="2022" name="New Phytol.">
        <title>Evolutionary transition to the ectomycorrhizal habit in the genomes of a hyperdiverse lineage of mushroom-forming fungi.</title>
        <authorList>
            <person name="Looney B."/>
            <person name="Miyauchi S."/>
            <person name="Morin E."/>
            <person name="Drula E."/>
            <person name="Courty P.E."/>
            <person name="Kohler A."/>
            <person name="Kuo A."/>
            <person name="LaButti K."/>
            <person name="Pangilinan J."/>
            <person name="Lipzen A."/>
            <person name="Riley R."/>
            <person name="Andreopoulos W."/>
            <person name="He G."/>
            <person name="Johnson J."/>
            <person name="Nolan M."/>
            <person name="Tritt A."/>
            <person name="Barry K.W."/>
            <person name="Grigoriev I.V."/>
            <person name="Nagy L.G."/>
            <person name="Hibbett D."/>
            <person name="Henrissat B."/>
            <person name="Matheny P.B."/>
            <person name="Labbe J."/>
            <person name="Martin F.M."/>
        </authorList>
    </citation>
    <scope>NUCLEOTIDE SEQUENCE</scope>
    <source>
        <strain evidence="1">FP105234-sp</strain>
    </source>
</reference>
<gene>
    <name evidence="1" type="ORF">FA95DRAFT_1679681</name>
</gene>